<dbReference type="EMBL" id="BMOY01000052">
    <property type="protein sequence ID" value="GGJ13291.1"/>
    <property type="molecule type" value="Genomic_DNA"/>
</dbReference>
<dbReference type="Pfam" id="PF03171">
    <property type="entry name" value="2OG-FeII_Oxy"/>
    <property type="match status" value="1"/>
</dbReference>
<dbReference type="RefSeq" id="WP_188883293.1">
    <property type="nucleotide sequence ID" value="NZ_BMOY01000052.1"/>
</dbReference>
<reference evidence="4" key="2">
    <citation type="submission" date="2020-09" db="EMBL/GenBank/DDBJ databases">
        <authorList>
            <person name="Sun Q."/>
            <person name="Ohkuma M."/>
        </authorList>
    </citation>
    <scope>NUCLEOTIDE SEQUENCE</scope>
    <source>
        <strain evidence="4">JCM 18487</strain>
    </source>
</reference>
<dbReference type="InterPro" id="IPR005123">
    <property type="entry name" value="Oxoglu/Fe-dep_dioxygenase_dom"/>
</dbReference>
<gene>
    <name evidence="4" type="ORF">GCM10010885_23190</name>
</gene>
<dbReference type="PROSITE" id="PS51471">
    <property type="entry name" value="FE2OG_OXY"/>
    <property type="match status" value="1"/>
</dbReference>
<dbReference type="PANTHER" id="PTHR47990">
    <property type="entry name" value="2-OXOGLUTARATE (2OG) AND FE(II)-DEPENDENT OXYGENASE SUPERFAMILY PROTEIN-RELATED"/>
    <property type="match status" value="1"/>
</dbReference>
<dbReference type="AlphaFoldDB" id="A0A917NN84"/>
<accession>A0A917NN84</accession>
<evidence type="ECO:0000259" key="3">
    <source>
        <dbReference type="PROSITE" id="PS51471"/>
    </source>
</evidence>
<dbReference type="InterPro" id="IPR044861">
    <property type="entry name" value="IPNS-like_FE2OG_OXY"/>
</dbReference>
<keyword evidence="2" id="KW-0479">Metal-binding</keyword>
<evidence type="ECO:0000313" key="5">
    <source>
        <dbReference type="Proteomes" id="UP000637695"/>
    </source>
</evidence>
<dbReference type="GO" id="GO:0016491">
    <property type="term" value="F:oxidoreductase activity"/>
    <property type="evidence" value="ECO:0007669"/>
    <property type="project" value="UniProtKB-KW"/>
</dbReference>
<evidence type="ECO:0000256" key="2">
    <source>
        <dbReference type="RuleBase" id="RU003682"/>
    </source>
</evidence>
<dbReference type="InterPro" id="IPR027443">
    <property type="entry name" value="IPNS-like_sf"/>
</dbReference>
<dbReference type="InterPro" id="IPR026992">
    <property type="entry name" value="DIOX_N"/>
</dbReference>
<evidence type="ECO:0000313" key="4">
    <source>
        <dbReference type="EMBL" id="GGJ13291.1"/>
    </source>
</evidence>
<proteinExistence type="inferred from homology"/>
<dbReference type="Gene3D" id="2.60.120.330">
    <property type="entry name" value="B-lactam Antibiotic, Isopenicillin N Synthase, Chain"/>
    <property type="match status" value="1"/>
</dbReference>
<feature type="domain" description="Fe2OG dioxygenase" evidence="3">
    <location>
        <begin position="169"/>
        <end position="272"/>
    </location>
</feature>
<dbReference type="PRINTS" id="PR00682">
    <property type="entry name" value="IPNSYNTHASE"/>
</dbReference>
<dbReference type="Pfam" id="PF14226">
    <property type="entry name" value="DIOX_N"/>
    <property type="match status" value="1"/>
</dbReference>
<comment type="pathway">
    <text evidence="1">Antibiotic biosynthesis.</text>
</comment>
<comment type="caution">
    <text evidence="4">The sequence shown here is derived from an EMBL/GenBank/DDBJ whole genome shotgun (WGS) entry which is preliminary data.</text>
</comment>
<dbReference type="SUPFAM" id="SSF51197">
    <property type="entry name" value="Clavaminate synthase-like"/>
    <property type="match status" value="1"/>
</dbReference>
<sequence length="315" mass="35890">MDGLIRVLDLEKYVFGQTKERIEFAGDLVSGLQQTGFVILEGHGIERELILRNYSAWKKVFSLNTSVKEKYGGVVGGQRGYTGFGKEHAKGRSMADLKEFWQIGHEFETGHPMELEYPRNVWPQEVPELRSCCLTLFHSLERVAFLLLEAFALHFDLRLDFFHDMIRDGSTILRAIHYPPVPQDTLGIVRAAEHADISLMTLLVEATDTGLEILTRDGHWIPIHTAPGQIVVNTGLMMARLTNDFIPATVHRVLNHHSNTSSRYALPFFVQPRHDVILRTVPLFMRDGTVKYPPITVRRFLEHELSHIGLLKSTK</sequence>
<keyword evidence="2" id="KW-0408">Iron</keyword>
<organism evidence="4 5">
    <name type="scientific">Alicyclobacillus cellulosilyticus</name>
    <dbReference type="NCBI Taxonomy" id="1003997"/>
    <lineage>
        <taxon>Bacteria</taxon>
        <taxon>Bacillati</taxon>
        <taxon>Bacillota</taxon>
        <taxon>Bacilli</taxon>
        <taxon>Bacillales</taxon>
        <taxon>Alicyclobacillaceae</taxon>
        <taxon>Alicyclobacillus</taxon>
    </lineage>
</organism>
<comment type="similarity">
    <text evidence="2">Belongs to the iron/ascorbate-dependent oxidoreductase family.</text>
</comment>
<reference evidence="4" key="1">
    <citation type="journal article" date="2014" name="Int. J. Syst. Evol. Microbiol.">
        <title>Complete genome sequence of Corynebacterium casei LMG S-19264T (=DSM 44701T), isolated from a smear-ripened cheese.</title>
        <authorList>
            <consortium name="US DOE Joint Genome Institute (JGI-PGF)"/>
            <person name="Walter F."/>
            <person name="Albersmeier A."/>
            <person name="Kalinowski J."/>
            <person name="Ruckert C."/>
        </authorList>
    </citation>
    <scope>NUCLEOTIDE SEQUENCE</scope>
    <source>
        <strain evidence="4">JCM 18487</strain>
    </source>
</reference>
<keyword evidence="2" id="KW-0560">Oxidoreductase</keyword>
<dbReference type="InterPro" id="IPR050231">
    <property type="entry name" value="Iron_ascorbate_oxido_reductase"/>
</dbReference>
<evidence type="ECO:0000256" key="1">
    <source>
        <dbReference type="ARBA" id="ARBA00004792"/>
    </source>
</evidence>
<protein>
    <submittedName>
        <fullName evidence="4">Flavonol synthase</fullName>
    </submittedName>
</protein>
<keyword evidence="5" id="KW-1185">Reference proteome</keyword>
<name>A0A917NN84_9BACL</name>
<dbReference type="Proteomes" id="UP000637695">
    <property type="component" value="Unassembled WGS sequence"/>
</dbReference>
<dbReference type="GO" id="GO:0046872">
    <property type="term" value="F:metal ion binding"/>
    <property type="evidence" value="ECO:0007669"/>
    <property type="project" value="UniProtKB-KW"/>
</dbReference>